<dbReference type="InterPro" id="IPR018247">
    <property type="entry name" value="EF_Hand_1_Ca_BS"/>
</dbReference>
<feature type="domain" description="EF-hand" evidence="3">
    <location>
        <begin position="150"/>
        <end position="185"/>
    </location>
</feature>
<dbReference type="PANTHER" id="PTHR23048">
    <property type="entry name" value="MYOSIN LIGHT CHAIN 1, 3"/>
    <property type="match status" value="1"/>
</dbReference>
<dbReference type="EMBL" id="JH816328">
    <property type="protein sequence ID" value="EKC24243.1"/>
    <property type="molecule type" value="Genomic_DNA"/>
</dbReference>
<feature type="domain" description="EF-hand" evidence="3">
    <location>
        <begin position="186"/>
        <end position="221"/>
    </location>
</feature>
<dbReference type="HOGENOM" id="CLU_518028_0_0_1"/>
<proteinExistence type="predicted"/>
<dbReference type="Pfam" id="PF13499">
    <property type="entry name" value="EF-hand_7"/>
    <property type="match status" value="5"/>
</dbReference>
<dbReference type="InParanoid" id="K1PRH3"/>
<feature type="domain" description="EF-hand" evidence="3">
    <location>
        <begin position="307"/>
        <end position="342"/>
    </location>
</feature>
<dbReference type="GO" id="GO:0005509">
    <property type="term" value="F:calcium ion binding"/>
    <property type="evidence" value="ECO:0007669"/>
    <property type="project" value="InterPro"/>
</dbReference>
<dbReference type="FunFam" id="1.10.238.10:FF:000527">
    <property type="entry name" value="Calmodulin-3"/>
    <property type="match status" value="2"/>
</dbReference>
<evidence type="ECO:0000256" key="1">
    <source>
        <dbReference type="ARBA" id="ARBA00022737"/>
    </source>
</evidence>
<dbReference type="PROSITE" id="PS50222">
    <property type="entry name" value="EF_HAND_2"/>
    <property type="match status" value="11"/>
</dbReference>
<dbReference type="PANTHER" id="PTHR23048:SF0">
    <property type="entry name" value="CALMODULIN LIKE 3"/>
    <property type="match status" value="1"/>
</dbReference>
<dbReference type="InterPro" id="IPR002048">
    <property type="entry name" value="EF_hand_dom"/>
</dbReference>
<dbReference type="GO" id="GO:0016460">
    <property type="term" value="C:myosin II complex"/>
    <property type="evidence" value="ECO:0007669"/>
    <property type="project" value="TreeGrafter"/>
</dbReference>
<dbReference type="SMART" id="SM00054">
    <property type="entry name" value="EFh"/>
    <property type="match status" value="12"/>
</dbReference>
<feature type="domain" description="EF-hand" evidence="3">
    <location>
        <begin position="223"/>
        <end position="258"/>
    </location>
</feature>
<feature type="domain" description="EF-hand" evidence="3">
    <location>
        <begin position="380"/>
        <end position="415"/>
    </location>
</feature>
<organism evidence="4">
    <name type="scientific">Magallana gigas</name>
    <name type="common">Pacific oyster</name>
    <name type="synonym">Crassostrea gigas</name>
    <dbReference type="NCBI Taxonomy" id="29159"/>
    <lineage>
        <taxon>Eukaryota</taxon>
        <taxon>Metazoa</taxon>
        <taxon>Spiralia</taxon>
        <taxon>Lophotrochozoa</taxon>
        <taxon>Mollusca</taxon>
        <taxon>Bivalvia</taxon>
        <taxon>Autobranchia</taxon>
        <taxon>Pteriomorphia</taxon>
        <taxon>Ostreida</taxon>
        <taxon>Ostreoidea</taxon>
        <taxon>Ostreidae</taxon>
        <taxon>Magallana</taxon>
    </lineage>
</organism>
<feature type="domain" description="EF-hand" evidence="3">
    <location>
        <begin position="416"/>
        <end position="451"/>
    </location>
</feature>
<gene>
    <name evidence="4" type="ORF">CGI_10011293</name>
</gene>
<dbReference type="InterPro" id="IPR050230">
    <property type="entry name" value="CALM/Myosin/TropC-like"/>
</dbReference>
<feature type="domain" description="EF-hand" evidence="3">
    <location>
        <begin position="60"/>
        <end position="95"/>
    </location>
</feature>
<accession>K1PRH3</accession>
<feature type="domain" description="EF-hand" evidence="3">
    <location>
        <begin position="96"/>
        <end position="131"/>
    </location>
</feature>
<feature type="domain" description="EF-hand" evidence="3">
    <location>
        <begin position="343"/>
        <end position="378"/>
    </location>
</feature>
<dbReference type="SUPFAM" id="SSF47473">
    <property type="entry name" value="EF-hand"/>
    <property type="match status" value="3"/>
</dbReference>
<sequence>MDGDGTITTKELGTVMRSLGQNPTEAELQDMVNEVDEDGNGTIDFGEFVQMMSRKVQDADTEAELREAFAVFDKDGDGFIGATELQSVMSQLGENLTLEDVHSMIREADQDGDGRINYKGIHNNFTQTNPKQRLTRISISATMADELSEEQIAEFKEAFSLFDKDGDGTICSKELGTVMRSLGQNPTEAELQDMINEVDADGNGTIDFPEFLTMMSRKMKDTDSEEELREAFRVFDKDGNGFISAAELRHVMTNLGEKLTDEEVDEMIREADIDGDGQVNYEGSCDPSDILTISSINFNMAEQLTEEQIAEFKEAFSLFDKDGDGTISSKELGTVMRSLGQNPTEADLQDMVNEVDADGNGTIDFPEFLTMMARKMKDEDSEEELREAFKVFDKDGSGDISAAELRHVMTSLGEKLTDEEVDEMIREADIDGDGKVNYEDFFYTLYKISRIQELPGASSLDPYQGFDLTHWGPQGGPEPLLKTGALSYSKSNMEKAYIGIACCLIHLCKCIFA</sequence>
<name>K1PRH3_MAGGI</name>
<dbReference type="InterPro" id="IPR011992">
    <property type="entry name" value="EF-hand-dom_pair"/>
</dbReference>
<keyword evidence="2" id="KW-0106">Calcium</keyword>
<evidence type="ECO:0000256" key="2">
    <source>
        <dbReference type="ARBA" id="ARBA00022837"/>
    </source>
</evidence>
<feature type="domain" description="EF-hand" evidence="3">
    <location>
        <begin position="1"/>
        <end position="22"/>
    </location>
</feature>
<dbReference type="AlphaFoldDB" id="K1PRH3"/>
<dbReference type="CDD" id="cd00051">
    <property type="entry name" value="EFh"/>
    <property type="match status" value="5"/>
</dbReference>
<dbReference type="Gene3D" id="1.10.238.10">
    <property type="entry name" value="EF-hand"/>
    <property type="match status" value="6"/>
</dbReference>
<dbReference type="PROSITE" id="PS00018">
    <property type="entry name" value="EF_HAND_1"/>
    <property type="match status" value="9"/>
</dbReference>
<protein>
    <submittedName>
        <fullName evidence="4">Calmodulin</fullName>
    </submittedName>
</protein>
<dbReference type="Pfam" id="PF13833">
    <property type="entry name" value="EF-hand_8"/>
    <property type="match status" value="1"/>
</dbReference>
<reference evidence="4" key="1">
    <citation type="journal article" date="2012" name="Nature">
        <title>The oyster genome reveals stress adaptation and complexity of shell formation.</title>
        <authorList>
            <person name="Zhang G."/>
            <person name="Fang X."/>
            <person name="Guo X."/>
            <person name="Li L."/>
            <person name="Luo R."/>
            <person name="Xu F."/>
            <person name="Yang P."/>
            <person name="Zhang L."/>
            <person name="Wang X."/>
            <person name="Qi H."/>
            <person name="Xiong Z."/>
            <person name="Que H."/>
            <person name="Xie Y."/>
            <person name="Holland P.W."/>
            <person name="Paps J."/>
            <person name="Zhu Y."/>
            <person name="Wu F."/>
            <person name="Chen Y."/>
            <person name="Wang J."/>
            <person name="Peng C."/>
            <person name="Meng J."/>
            <person name="Yang L."/>
            <person name="Liu J."/>
            <person name="Wen B."/>
            <person name="Zhang N."/>
            <person name="Huang Z."/>
            <person name="Zhu Q."/>
            <person name="Feng Y."/>
            <person name="Mount A."/>
            <person name="Hedgecock D."/>
            <person name="Xu Z."/>
            <person name="Liu Y."/>
            <person name="Domazet-Loso T."/>
            <person name="Du Y."/>
            <person name="Sun X."/>
            <person name="Zhang S."/>
            <person name="Liu B."/>
            <person name="Cheng P."/>
            <person name="Jiang X."/>
            <person name="Li J."/>
            <person name="Fan D."/>
            <person name="Wang W."/>
            <person name="Fu W."/>
            <person name="Wang T."/>
            <person name="Wang B."/>
            <person name="Zhang J."/>
            <person name="Peng Z."/>
            <person name="Li Y."/>
            <person name="Li N."/>
            <person name="Wang J."/>
            <person name="Chen M."/>
            <person name="He Y."/>
            <person name="Tan F."/>
            <person name="Song X."/>
            <person name="Zheng Q."/>
            <person name="Huang R."/>
            <person name="Yang H."/>
            <person name="Du X."/>
            <person name="Chen L."/>
            <person name="Yang M."/>
            <person name="Gaffney P.M."/>
            <person name="Wang S."/>
            <person name="Luo L."/>
            <person name="She Z."/>
            <person name="Ming Y."/>
            <person name="Huang W."/>
            <person name="Zhang S."/>
            <person name="Huang B."/>
            <person name="Zhang Y."/>
            <person name="Qu T."/>
            <person name="Ni P."/>
            <person name="Miao G."/>
            <person name="Wang J."/>
            <person name="Wang Q."/>
            <person name="Steinberg C.E."/>
            <person name="Wang H."/>
            <person name="Li N."/>
            <person name="Qian L."/>
            <person name="Zhang G."/>
            <person name="Li Y."/>
            <person name="Yang H."/>
            <person name="Liu X."/>
            <person name="Wang J."/>
            <person name="Yin Y."/>
            <person name="Wang J."/>
        </authorList>
    </citation>
    <scope>NUCLEOTIDE SEQUENCE [LARGE SCALE GENOMIC DNA]</scope>
    <source>
        <strain evidence="4">05x7-T-G4-1.051#20</strain>
    </source>
</reference>
<feature type="domain" description="EF-hand" evidence="3">
    <location>
        <begin position="23"/>
        <end position="58"/>
    </location>
</feature>
<evidence type="ECO:0000259" key="3">
    <source>
        <dbReference type="PROSITE" id="PS50222"/>
    </source>
</evidence>
<evidence type="ECO:0000313" key="4">
    <source>
        <dbReference type="EMBL" id="EKC24243.1"/>
    </source>
</evidence>
<keyword evidence="1" id="KW-0677">Repeat</keyword>
<dbReference type="FunFam" id="1.10.238.10:FF:000178">
    <property type="entry name" value="Calmodulin-2 A"/>
    <property type="match status" value="1"/>
</dbReference>